<gene>
    <name evidence="1" type="ORF">LIPSTDRAFT_71831</name>
</gene>
<name>A0A1E3Q3V6_LIPST</name>
<proteinExistence type="predicted"/>
<accession>A0A1E3Q3V6</accession>
<dbReference type="EMBL" id="KV454295">
    <property type="protein sequence ID" value="ODQ72331.1"/>
    <property type="molecule type" value="Genomic_DNA"/>
</dbReference>
<sequence length="57" mass="6521">MEINPSFQLKPKPAVKKRQVATMVSPLQGRQLSVHYCNNFPLAFCFAIREGITYLTH</sequence>
<evidence type="ECO:0000313" key="2">
    <source>
        <dbReference type="Proteomes" id="UP000094385"/>
    </source>
</evidence>
<dbReference type="AlphaFoldDB" id="A0A1E3Q3V6"/>
<dbReference type="Proteomes" id="UP000094385">
    <property type="component" value="Unassembled WGS sequence"/>
</dbReference>
<reference evidence="1 2" key="1">
    <citation type="journal article" date="2016" name="Proc. Natl. Acad. Sci. U.S.A.">
        <title>Comparative genomics of biotechnologically important yeasts.</title>
        <authorList>
            <person name="Riley R."/>
            <person name="Haridas S."/>
            <person name="Wolfe K.H."/>
            <person name="Lopes M.R."/>
            <person name="Hittinger C.T."/>
            <person name="Goeker M."/>
            <person name="Salamov A.A."/>
            <person name="Wisecaver J.H."/>
            <person name="Long T.M."/>
            <person name="Calvey C.H."/>
            <person name="Aerts A.L."/>
            <person name="Barry K.W."/>
            <person name="Choi C."/>
            <person name="Clum A."/>
            <person name="Coughlan A.Y."/>
            <person name="Deshpande S."/>
            <person name="Douglass A.P."/>
            <person name="Hanson S.J."/>
            <person name="Klenk H.-P."/>
            <person name="LaButti K.M."/>
            <person name="Lapidus A."/>
            <person name="Lindquist E.A."/>
            <person name="Lipzen A.M."/>
            <person name="Meier-Kolthoff J.P."/>
            <person name="Ohm R.A."/>
            <person name="Otillar R.P."/>
            <person name="Pangilinan J.L."/>
            <person name="Peng Y."/>
            <person name="Rokas A."/>
            <person name="Rosa C.A."/>
            <person name="Scheuner C."/>
            <person name="Sibirny A.A."/>
            <person name="Slot J.C."/>
            <person name="Stielow J.B."/>
            <person name="Sun H."/>
            <person name="Kurtzman C.P."/>
            <person name="Blackwell M."/>
            <person name="Grigoriev I.V."/>
            <person name="Jeffries T.W."/>
        </authorList>
    </citation>
    <scope>NUCLEOTIDE SEQUENCE [LARGE SCALE GENOMIC DNA]</scope>
    <source>
        <strain evidence="1 2">NRRL Y-11557</strain>
    </source>
</reference>
<evidence type="ECO:0000313" key="1">
    <source>
        <dbReference type="EMBL" id="ODQ72331.1"/>
    </source>
</evidence>
<keyword evidence="2" id="KW-1185">Reference proteome</keyword>
<organism evidence="1 2">
    <name type="scientific">Lipomyces starkeyi NRRL Y-11557</name>
    <dbReference type="NCBI Taxonomy" id="675824"/>
    <lineage>
        <taxon>Eukaryota</taxon>
        <taxon>Fungi</taxon>
        <taxon>Dikarya</taxon>
        <taxon>Ascomycota</taxon>
        <taxon>Saccharomycotina</taxon>
        <taxon>Lipomycetes</taxon>
        <taxon>Lipomycetales</taxon>
        <taxon>Lipomycetaceae</taxon>
        <taxon>Lipomyces</taxon>
    </lineage>
</organism>
<protein>
    <submittedName>
        <fullName evidence="1">Uncharacterized protein</fullName>
    </submittedName>
</protein>